<feature type="region of interest" description="Disordered" evidence="5">
    <location>
        <begin position="965"/>
        <end position="991"/>
    </location>
</feature>
<evidence type="ECO:0000256" key="6">
    <source>
        <dbReference type="SAM" id="Phobius"/>
    </source>
</evidence>
<evidence type="ECO:0000313" key="7">
    <source>
        <dbReference type="EMBL" id="CAB4884680.1"/>
    </source>
</evidence>
<dbReference type="AlphaFoldDB" id="A0A6J7EUA1"/>
<feature type="region of interest" description="Disordered" evidence="5">
    <location>
        <begin position="884"/>
        <end position="921"/>
    </location>
</feature>
<keyword evidence="2 6" id="KW-0812">Transmembrane</keyword>
<feature type="transmembrane region" description="Helical" evidence="6">
    <location>
        <begin position="21"/>
        <end position="43"/>
    </location>
</feature>
<evidence type="ECO:0000256" key="5">
    <source>
        <dbReference type="SAM" id="MobiDB-lite"/>
    </source>
</evidence>
<gene>
    <name evidence="7" type="ORF">UFOPK3402_01650</name>
</gene>
<reference evidence="7" key="1">
    <citation type="submission" date="2020-05" db="EMBL/GenBank/DDBJ databases">
        <authorList>
            <person name="Chiriac C."/>
            <person name="Salcher M."/>
            <person name="Ghai R."/>
            <person name="Kavagutti S V."/>
        </authorList>
    </citation>
    <scope>NUCLEOTIDE SEQUENCE</scope>
</reference>
<feature type="transmembrane region" description="Helical" evidence="6">
    <location>
        <begin position="259"/>
        <end position="280"/>
    </location>
</feature>
<evidence type="ECO:0000256" key="3">
    <source>
        <dbReference type="ARBA" id="ARBA00022989"/>
    </source>
</evidence>
<dbReference type="EMBL" id="CAFBLS010000243">
    <property type="protein sequence ID" value="CAB4884680.1"/>
    <property type="molecule type" value="Genomic_DNA"/>
</dbReference>
<dbReference type="InterPro" id="IPR005372">
    <property type="entry name" value="UPF0182"/>
</dbReference>
<sequence>MTFEMPETTDQQAPAQRRGGVLLPTLIVLGVIVIAFVIFTGYYTDFLWFDSVDKTEVFTTQLVTRAILFAGFGGLMFGATAIVMWLAWRTRPTFRGMTPEQASLERYRASIEPYRVKFMFVVAIVLGLLAGLTASGEWGTYLLWRNATSFGINDPQFGLDLSFYTFTLPFIRFLIGFGFAVLFIAIIATVVVQYLYGGLRLQPKGDRASKAAQIQLSVLIALLLLLKAASYWFDRYGLAIKSESLVTGFTGLKYTDVNAVLPSLNILTFVALIVAVLFIANIFRQSWAIPIIGLGLMILTSIVVGTIYPIIVQQFQVRPSELVRETPYIQRNIDATRDAYDINDAEIVDYPGTVDPPTPAVLEASQGTLSNIRLLDPAVVSPTYNQLQQIRGYYSFNNKLDVDRYEVNDEQRGAVVAVREINLAGISEGQRNWTNDRAVFTHGYGFVSAYDNTALTNGQPDFFESDIPPVGALDVVEPRVYFGELSPIYSIVGAPKGSTPVELDYPDDASPTGQKTNTYQGTGGVSIGSPLNKLLFATKFQDTNILLSDLVNPDSKILYDRDPLTRVEKVAPWLTLDQDPYPVVVDGRIKWIIDAYTTSNDYPYSSRVSLSDATSDATTTRTLPGGLLPQDQLNYMRNSVKAVVDAYDGTVTLYAWDPTDPVLQTWMKAFPGVVVPTSGMSDQLMAHVRYPQDIFKVQRVVLSRYHVTDPATFYNGTDVWIVPFDPTVSPAQVFQPPYYLTLQMPGQVEPAFSLTTTFAPQRRQTLAAFMAVDSAPGSDYGQIRVLQLPSNTTIPGPQQVQNNFESDPLVSSQLSLLRRGGSDVELGNLLSLPFNGGLLYVEPVFLRATTDGYPLLRKVLVGYGSNVAFEDTLDVALAKVLGSNPDATAEPVPGEGTGGGTDGGTTPTPQPTTPAPSGDPATDLAIAIAQAQAAYEAGQLALTTGDFSAYDIAQKQLAAALQRAAEAQAALTGETTPAPAASASPDAGAAA</sequence>
<feature type="transmembrane region" description="Helical" evidence="6">
    <location>
        <begin position="216"/>
        <end position="233"/>
    </location>
</feature>
<proteinExistence type="inferred from homology"/>
<dbReference type="GO" id="GO:0005576">
    <property type="term" value="C:extracellular region"/>
    <property type="evidence" value="ECO:0007669"/>
    <property type="project" value="TreeGrafter"/>
</dbReference>
<keyword evidence="1" id="KW-1003">Cell membrane</keyword>
<keyword evidence="3 6" id="KW-1133">Transmembrane helix</keyword>
<name>A0A6J7EUA1_9ZZZZ</name>
<evidence type="ECO:0000256" key="1">
    <source>
        <dbReference type="ARBA" id="ARBA00022475"/>
    </source>
</evidence>
<dbReference type="GO" id="GO:0016020">
    <property type="term" value="C:membrane"/>
    <property type="evidence" value="ECO:0007669"/>
    <property type="project" value="InterPro"/>
</dbReference>
<feature type="transmembrane region" description="Helical" evidence="6">
    <location>
        <begin position="170"/>
        <end position="196"/>
    </location>
</feature>
<evidence type="ECO:0000256" key="4">
    <source>
        <dbReference type="ARBA" id="ARBA00023136"/>
    </source>
</evidence>
<accession>A0A6J7EUA1</accession>
<dbReference type="Pfam" id="PF03699">
    <property type="entry name" value="UPF0182"/>
    <property type="match status" value="1"/>
</dbReference>
<evidence type="ECO:0000256" key="2">
    <source>
        <dbReference type="ARBA" id="ARBA00022692"/>
    </source>
</evidence>
<dbReference type="PANTHER" id="PTHR39344">
    <property type="entry name" value="UPF0182 PROTEIN SLL1060"/>
    <property type="match status" value="1"/>
</dbReference>
<protein>
    <submittedName>
        <fullName evidence="7">Unannotated protein</fullName>
    </submittedName>
</protein>
<dbReference type="PANTHER" id="PTHR39344:SF1">
    <property type="entry name" value="UPF0182 PROTEIN SLL1060"/>
    <property type="match status" value="1"/>
</dbReference>
<feature type="transmembrane region" description="Helical" evidence="6">
    <location>
        <begin position="63"/>
        <end position="88"/>
    </location>
</feature>
<feature type="transmembrane region" description="Helical" evidence="6">
    <location>
        <begin position="287"/>
        <end position="311"/>
    </location>
</feature>
<keyword evidence="4 6" id="KW-0472">Membrane</keyword>
<feature type="transmembrane region" description="Helical" evidence="6">
    <location>
        <begin position="116"/>
        <end position="134"/>
    </location>
</feature>
<dbReference type="HAMAP" id="MF_01600">
    <property type="entry name" value="UPF0182"/>
    <property type="match status" value="1"/>
</dbReference>
<organism evidence="7">
    <name type="scientific">freshwater metagenome</name>
    <dbReference type="NCBI Taxonomy" id="449393"/>
    <lineage>
        <taxon>unclassified sequences</taxon>
        <taxon>metagenomes</taxon>
        <taxon>ecological metagenomes</taxon>
    </lineage>
</organism>